<feature type="transmembrane region" description="Helical" evidence="1">
    <location>
        <begin position="180"/>
        <end position="200"/>
    </location>
</feature>
<evidence type="ECO:0000313" key="4">
    <source>
        <dbReference type="Proteomes" id="UP000321805"/>
    </source>
</evidence>
<dbReference type="AlphaFoldDB" id="A0A5B8U692"/>
<dbReference type="Pfam" id="PF01569">
    <property type="entry name" value="PAP2"/>
    <property type="match status" value="1"/>
</dbReference>
<accession>A0A5B8U692</accession>
<dbReference type="OrthoDB" id="5289372at2"/>
<dbReference type="Proteomes" id="UP000321805">
    <property type="component" value="Chromosome"/>
</dbReference>
<reference evidence="3 4" key="1">
    <citation type="journal article" date="2018" name="J. Microbiol.">
        <title>Baekduia soli gen. nov., sp. nov., a novel bacterium isolated from the soil of Baekdu Mountain and proposal of a novel family name, Baekduiaceae fam. nov.</title>
        <authorList>
            <person name="An D.S."/>
            <person name="Siddiqi M.Z."/>
            <person name="Kim K.H."/>
            <person name="Yu H.S."/>
            <person name="Im W.T."/>
        </authorList>
    </citation>
    <scope>NUCLEOTIDE SEQUENCE [LARGE SCALE GENOMIC DNA]</scope>
    <source>
        <strain evidence="3 4">BR7-21</strain>
    </source>
</reference>
<dbReference type="Gene3D" id="1.20.144.10">
    <property type="entry name" value="Phosphatidic acid phosphatase type 2/haloperoxidase"/>
    <property type="match status" value="1"/>
</dbReference>
<keyword evidence="1" id="KW-1133">Transmembrane helix</keyword>
<dbReference type="EMBL" id="CP042430">
    <property type="protein sequence ID" value="QEC48507.1"/>
    <property type="molecule type" value="Genomic_DNA"/>
</dbReference>
<feature type="transmembrane region" description="Helical" evidence="1">
    <location>
        <begin position="85"/>
        <end position="104"/>
    </location>
</feature>
<evidence type="ECO:0000256" key="1">
    <source>
        <dbReference type="SAM" id="Phobius"/>
    </source>
</evidence>
<dbReference type="KEGG" id="bsol:FSW04_13655"/>
<keyword evidence="4" id="KW-1185">Reference proteome</keyword>
<feature type="transmembrane region" description="Helical" evidence="1">
    <location>
        <begin position="124"/>
        <end position="146"/>
    </location>
</feature>
<dbReference type="RefSeq" id="WP_146920123.1">
    <property type="nucleotide sequence ID" value="NZ_CP042430.1"/>
</dbReference>
<keyword evidence="1" id="KW-0472">Membrane</keyword>
<feature type="transmembrane region" description="Helical" evidence="1">
    <location>
        <begin position="220"/>
        <end position="240"/>
    </location>
</feature>
<feature type="transmembrane region" description="Helical" evidence="1">
    <location>
        <begin position="58"/>
        <end position="78"/>
    </location>
</feature>
<evidence type="ECO:0000313" key="3">
    <source>
        <dbReference type="EMBL" id="QEC48507.1"/>
    </source>
</evidence>
<proteinExistence type="predicted"/>
<dbReference type="InterPro" id="IPR036938">
    <property type="entry name" value="PAP2/HPO_sf"/>
</dbReference>
<dbReference type="InterPro" id="IPR000326">
    <property type="entry name" value="PAP2/HPO"/>
</dbReference>
<dbReference type="SMART" id="SM00014">
    <property type="entry name" value="acidPPc"/>
    <property type="match status" value="1"/>
</dbReference>
<feature type="transmembrane region" description="Helical" evidence="1">
    <location>
        <begin position="252"/>
        <end position="277"/>
    </location>
</feature>
<feature type="domain" description="Phosphatidic acid phosphatase type 2/haloperoxidase" evidence="2">
    <location>
        <begin position="65"/>
        <end position="195"/>
    </location>
</feature>
<protein>
    <submittedName>
        <fullName evidence="3">Phosphatase PAP2 family protein</fullName>
    </submittedName>
</protein>
<name>A0A5B8U692_9ACTN</name>
<keyword evidence="1" id="KW-0812">Transmembrane</keyword>
<evidence type="ECO:0000259" key="2">
    <source>
        <dbReference type="SMART" id="SM00014"/>
    </source>
</evidence>
<organism evidence="3 4">
    <name type="scientific">Baekduia soli</name>
    <dbReference type="NCBI Taxonomy" id="496014"/>
    <lineage>
        <taxon>Bacteria</taxon>
        <taxon>Bacillati</taxon>
        <taxon>Actinomycetota</taxon>
        <taxon>Thermoleophilia</taxon>
        <taxon>Solirubrobacterales</taxon>
        <taxon>Baekduiaceae</taxon>
        <taxon>Baekduia</taxon>
    </lineage>
</organism>
<gene>
    <name evidence="3" type="ORF">FSW04_13655</name>
</gene>
<dbReference type="SUPFAM" id="SSF48317">
    <property type="entry name" value="Acid phosphatase/Vanadium-dependent haloperoxidase"/>
    <property type="match status" value="1"/>
</dbReference>
<sequence length="285" mass="28826">MLRRPRPPLLLAAVCAVALAVSGVLARLVPVGSAGDRQTLDGFRTLDRPRLTPLLDHIAHLADPAPYALAGLVLALIALGRRRPLVAATTLVLFFLTGFTTEHLKVLVASPGVQEWTGDSSLSAASWPSGHSTAAMTIALCAVMVSPQRLRPTVAVVGGGFAIAVGYAILALGWHLPSDVFGGFLVAGTYVLLALSGLALVDRRRPGRAAAEGPSRPADLLPAAGLAAAAAVLAAALAVTRPRELLGYAAGHTTFVVGAAAIAALGALLAAGLAAGFRGGRSSAV</sequence>
<feature type="transmembrane region" description="Helical" evidence="1">
    <location>
        <begin position="153"/>
        <end position="174"/>
    </location>
</feature>